<sequence length="338" mass="35639">MPKKGGGGRARRAASGVASRHVPVCEEAGRDIGFCRPQKRGLHVSLSSSLALASFFLLSPGYSLPPCRYLEGNFRGDEIKERGRLVSFWRYSLFSVLAVFPSEGDIRGGEEGRGAVKGGNLEIVSGGSDGEATRMYGDFHLMPSTSPSIMLMGGGGGGGNVGGGSSISGGVDGATGPVGDNNMMLIQAGASSSTAALVDPFFSTPIRNPSHSLSSFMTGLPHFHGFSNIMPKEEAELMMGMGLSQVDGEMELSGSASGQLDGGSGEDHDDELLFATPPQNQQGAQQAQNQAQSSQQQNDQQQNGDGQPKKKRYHRHTPHQIQEMETSARTRMTSRGSS</sequence>
<protein>
    <submittedName>
        <fullName evidence="2">Uncharacterized protein</fullName>
    </submittedName>
</protein>
<dbReference type="AlphaFoldDB" id="A0A843VJU4"/>
<keyword evidence="3" id="KW-1185">Reference proteome</keyword>
<dbReference type="Proteomes" id="UP000652761">
    <property type="component" value="Unassembled WGS sequence"/>
</dbReference>
<feature type="compositionally biased region" description="Basic residues" evidence="1">
    <location>
        <begin position="309"/>
        <end position="318"/>
    </location>
</feature>
<accession>A0A843VJU4</accession>
<evidence type="ECO:0000313" key="2">
    <source>
        <dbReference type="EMBL" id="MQL94677.1"/>
    </source>
</evidence>
<feature type="region of interest" description="Disordered" evidence="1">
    <location>
        <begin position="251"/>
        <end position="338"/>
    </location>
</feature>
<feature type="compositionally biased region" description="Polar residues" evidence="1">
    <location>
        <begin position="319"/>
        <end position="338"/>
    </location>
</feature>
<dbReference type="OrthoDB" id="5973733at2759"/>
<organism evidence="2 3">
    <name type="scientific">Colocasia esculenta</name>
    <name type="common">Wild taro</name>
    <name type="synonym">Arum esculentum</name>
    <dbReference type="NCBI Taxonomy" id="4460"/>
    <lineage>
        <taxon>Eukaryota</taxon>
        <taxon>Viridiplantae</taxon>
        <taxon>Streptophyta</taxon>
        <taxon>Embryophyta</taxon>
        <taxon>Tracheophyta</taxon>
        <taxon>Spermatophyta</taxon>
        <taxon>Magnoliopsida</taxon>
        <taxon>Liliopsida</taxon>
        <taxon>Araceae</taxon>
        <taxon>Aroideae</taxon>
        <taxon>Colocasieae</taxon>
        <taxon>Colocasia</taxon>
    </lineage>
</organism>
<feature type="compositionally biased region" description="Low complexity" evidence="1">
    <location>
        <begin position="279"/>
        <end position="306"/>
    </location>
</feature>
<proteinExistence type="predicted"/>
<reference evidence="2" key="1">
    <citation type="submission" date="2017-07" db="EMBL/GenBank/DDBJ databases">
        <title>Taro Niue Genome Assembly and Annotation.</title>
        <authorList>
            <person name="Atibalentja N."/>
            <person name="Keating K."/>
            <person name="Fields C.J."/>
        </authorList>
    </citation>
    <scope>NUCLEOTIDE SEQUENCE</scope>
    <source>
        <strain evidence="2">Niue_2</strain>
        <tissue evidence="2">Leaf</tissue>
    </source>
</reference>
<gene>
    <name evidence="2" type="ORF">Taro_027339</name>
</gene>
<dbReference type="EMBL" id="NMUH01001701">
    <property type="protein sequence ID" value="MQL94677.1"/>
    <property type="molecule type" value="Genomic_DNA"/>
</dbReference>
<evidence type="ECO:0000313" key="3">
    <source>
        <dbReference type="Proteomes" id="UP000652761"/>
    </source>
</evidence>
<comment type="caution">
    <text evidence="2">The sequence shown here is derived from an EMBL/GenBank/DDBJ whole genome shotgun (WGS) entry which is preliminary data.</text>
</comment>
<name>A0A843VJU4_COLES</name>
<evidence type="ECO:0000256" key="1">
    <source>
        <dbReference type="SAM" id="MobiDB-lite"/>
    </source>
</evidence>